<name>A0A9D1JCF6_9FIRM</name>
<accession>A0A9D1JCF6</accession>
<comment type="caution">
    <text evidence="2">The sequence shown here is derived from an EMBL/GenBank/DDBJ whole genome shotgun (WGS) entry which is preliminary data.</text>
</comment>
<proteinExistence type="predicted"/>
<evidence type="ECO:0000256" key="1">
    <source>
        <dbReference type="SAM" id="Coils"/>
    </source>
</evidence>
<organism evidence="2 3">
    <name type="scientific">Candidatus Fimimorpha faecalis</name>
    <dbReference type="NCBI Taxonomy" id="2840824"/>
    <lineage>
        <taxon>Bacteria</taxon>
        <taxon>Bacillati</taxon>
        <taxon>Bacillota</taxon>
        <taxon>Clostridia</taxon>
        <taxon>Eubacteriales</taxon>
        <taxon>Candidatus Fimimorpha</taxon>
    </lineage>
</organism>
<reference evidence="2" key="1">
    <citation type="submission" date="2020-10" db="EMBL/GenBank/DDBJ databases">
        <authorList>
            <person name="Gilroy R."/>
        </authorList>
    </citation>
    <scope>NUCLEOTIDE SEQUENCE</scope>
    <source>
        <strain evidence="2">ChiW13-3771</strain>
    </source>
</reference>
<gene>
    <name evidence="2" type="ORF">IAC96_02935</name>
</gene>
<keyword evidence="1" id="KW-0175">Coiled coil</keyword>
<feature type="coiled-coil region" evidence="1">
    <location>
        <begin position="34"/>
        <end position="68"/>
    </location>
</feature>
<protein>
    <submittedName>
        <fullName evidence="2">Septum formation initiator family protein</fullName>
    </submittedName>
</protein>
<evidence type="ECO:0000313" key="3">
    <source>
        <dbReference type="Proteomes" id="UP000824201"/>
    </source>
</evidence>
<evidence type="ECO:0000313" key="2">
    <source>
        <dbReference type="EMBL" id="HIR87884.1"/>
    </source>
</evidence>
<dbReference type="Proteomes" id="UP000824201">
    <property type="component" value="Unassembled WGS sequence"/>
</dbReference>
<sequence>MGNQSRYQKRANRRGVMLALVAVALLAVIVSTRSIQLHEKNQEYISKIEKLEEKLQAEQEREQELDEYKEYVGTDQFKEWAAHNKLGLVYDDELILKKK</sequence>
<reference evidence="2" key="2">
    <citation type="journal article" date="2021" name="PeerJ">
        <title>Extensive microbial diversity within the chicken gut microbiome revealed by metagenomics and culture.</title>
        <authorList>
            <person name="Gilroy R."/>
            <person name="Ravi A."/>
            <person name="Getino M."/>
            <person name="Pursley I."/>
            <person name="Horton D.L."/>
            <person name="Alikhan N.F."/>
            <person name="Baker D."/>
            <person name="Gharbi K."/>
            <person name="Hall N."/>
            <person name="Watson M."/>
            <person name="Adriaenssens E.M."/>
            <person name="Foster-Nyarko E."/>
            <person name="Jarju S."/>
            <person name="Secka A."/>
            <person name="Antonio M."/>
            <person name="Oren A."/>
            <person name="Chaudhuri R.R."/>
            <person name="La Ragione R."/>
            <person name="Hildebrand F."/>
            <person name="Pallen M.J."/>
        </authorList>
    </citation>
    <scope>NUCLEOTIDE SEQUENCE</scope>
    <source>
        <strain evidence="2">ChiW13-3771</strain>
    </source>
</reference>
<dbReference type="AlphaFoldDB" id="A0A9D1JCF6"/>
<dbReference type="EMBL" id="DVHN01000034">
    <property type="protein sequence ID" value="HIR87884.1"/>
    <property type="molecule type" value="Genomic_DNA"/>
</dbReference>